<reference evidence="4" key="1">
    <citation type="journal article" date="2011" name="PLoS Biol.">
        <title>Gene gain and loss during evolution of obligate parasitism in the white rust pathogen of Arabidopsis thaliana.</title>
        <authorList>
            <person name="Kemen E."/>
            <person name="Gardiner A."/>
            <person name="Schultz-Larsen T."/>
            <person name="Kemen A.C."/>
            <person name="Balmuth A.L."/>
            <person name="Robert-Seilaniantz A."/>
            <person name="Bailey K."/>
            <person name="Holub E."/>
            <person name="Studholme D.J."/>
            <person name="Maclean D."/>
            <person name="Jones J.D."/>
        </authorList>
    </citation>
    <scope>NUCLEOTIDE SEQUENCE</scope>
</reference>
<name>F0W0Y9_9STRA</name>
<evidence type="ECO:0000256" key="2">
    <source>
        <dbReference type="PROSITE-ProRule" id="PRU00235"/>
    </source>
</evidence>
<dbReference type="PROSITE" id="PS50012">
    <property type="entry name" value="RCC1_3"/>
    <property type="match status" value="6"/>
</dbReference>
<feature type="repeat" description="RCC1" evidence="2">
    <location>
        <begin position="5"/>
        <end position="64"/>
    </location>
</feature>
<feature type="repeat" description="RCC1" evidence="2">
    <location>
        <begin position="119"/>
        <end position="177"/>
    </location>
</feature>
<gene>
    <name evidence="4" type="primary">AlNc14C5G769</name>
    <name evidence="4" type="ORF">ALNC14_008560</name>
</gene>
<dbReference type="HOGENOM" id="CLU_048369_0_0_1"/>
<dbReference type="PANTHER" id="PTHR22870">
    <property type="entry name" value="REGULATOR OF CHROMOSOME CONDENSATION"/>
    <property type="match status" value="1"/>
</dbReference>
<sequence length="393" mass="42508">MSTQSTVFTWGTGTQGQLGHGSFEKTGIRSSYEELSPRILETFEGKNIAKLDFGATHSAAIDKEGKLYTWGSNEYHQLGHGSSNQDIQSIPRVVDALRGIKIVDISCGEYHTGAVDEEGKLFTWGWGGSTMKGSGALGHAGGEDESIPRLVRTLVDQGVPVKSVECGELHTVALTKDGEIWAWGNGEYGRLGNGASDNFEVPEPVEYFADENIASISAGRDFTFAITEHGEVYSWGINSHSQLGLGGGLTVDYYNMETIPVVVEALSNVNVAQVSAGYDHAAAVTNDGKMFMWGAKLWLEPHEMTILKDETIISVQCGRYYTAALSASGNLFTFGKGHSNCLGHGERKTQLQPLLVESLNRYNVVSMTCGYSHMGALTKPFAEAVDKDFSLRA</sequence>
<keyword evidence="1" id="KW-0677">Repeat</keyword>
<feature type="repeat" description="RCC1" evidence="2">
    <location>
        <begin position="65"/>
        <end position="118"/>
    </location>
</feature>
<evidence type="ECO:0000259" key="3">
    <source>
        <dbReference type="Pfam" id="PF25390"/>
    </source>
</evidence>
<dbReference type="Pfam" id="PF25390">
    <property type="entry name" value="WD40_RLD"/>
    <property type="match status" value="1"/>
</dbReference>
<dbReference type="EMBL" id="FR824050">
    <property type="protein sequence ID" value="CCA14713.1"/>
    <property type="molecule type" value="Genomic_DNA"/>
</dbReference>
<dbReference type="AlphaFoldDB" id="F0W0Y9"/>
<dbReference type="PRINTS" id="PR00633">
    <property type="entry name" value="RCCNDNSATION"/>
</dbReference>
<protein>
    <submittedName>
        <fullName evidence="4">Regulator of chromosome condensation (RCC1)like protein putative</fullName>
    </submittedName>
</protein>
<dbReference type="InterPro" id="IPR058923">
    <property type="entry name" value="RCC1-like_dom"/>
</dbReference>
<reference evidence="4" key="2">
    <citation type="submission" date="2011-02" db="EMBL/GenBank/DDBJ databases">
        <authorList>
            <person name="MacLean D."/>
        </authorList>
    </citation>
    <scope>NUCLEOTIDE SEQUENCE</scope>
</reference>
<accession>F0W0Y9</accession>
<evidence type="ECO:0000256" key="1">
    <source>
        <dbReference type="ARBA" id="ARBA00022737"/>
    </source>
</evidence>
<dbReference type="PANTHER" id="PTHR22870:SF408">
    <property type="entry name" value="OS09G0560450 PROTEIN"/>
    <property type="match status" value="1"/>
</dbReference>
<feature type="repeat" description="RCC1" evidence="2">
    <location>
        <begin position="329"/>
        <end position="380"/>
    </location>
</feature>
<feature type="domain" description="RCC1-like" evidence="3">
    <location>
        <begin position="6"/>
        <end position="374"/>
    </location>
</feature>
<dbReference type="PROSITE" id="PS00626">
    <property type="entry name" value="RCC1_2"/>
    <property type="match status" value="1"/>
</dbReference>
<feature type="repeat" description="RCC1" evidence="2">
    <location>
        <begin position="178"/>
        <end position="229"/>
    </location>
</feature>
<dbReference type="Gene3D" id="2.130.10.30">
    <property type="entry name" value="Regulator of chromosome condensation 1/beta-lactamase-inhibitor protein II"/>
    <property type="match status" value="3"/>
</dbReference>
<proteinExistence type="predicted"/>
<dbReference type="InterPro" id="IPR051210">
    <property type="entry name" value="Ub_ligase/GEF_domain"/>
</dbReference>
<dbReference type="InterPro" id="IPR000408">
    <property type="entry name" value="Reg_chr_condens"/>
</dbReference>
<evidence type="ECO:0000313" key="4">
    <source>
        <dbReference type="EMBL" id="CCA14713.1"/>
    </source>
</evidence>
<organism evidence="4">
    <name type="scientific">Albugo laibachii Nc14</name>
    <dbReference type="NCBI Taxonomy" id="890382"/>
    <lineage>
        <taxon>Eukaryota</taxon>
        <taxon>Sar</taxon>
        <taxon>Stramenopiles</taxon>
        <taxon>Oomycota</taxon>
        <taxon>Peronosporomycetes</taxon>
        <taxon>Albuginales</taxon>
        <taxon>Albuginaceae</taxon>
        <taxon>Albugo</taxon>
    </lineage>
</organism>
<dbReference type="InterPro" id="IPR009091">
    <property type="entry name" value="RCC1/BLIP-II"/>
</dbReference>
<feature type="repeat" description="RCC1" evidence="2">
    <location>
        <begin position="230"/>
        <end position="287"/>
    </location>
</feature>
<dbReference type="SUPFAM" id="SSF50985">
    <property type="entry name" value="RCC1/BLIP-II"/>
    <property type="match status" value="2"/>
</dbReference>